<feature type="domain" description="Acyltransferase 3" evidence="2">
    <location>
        <begin position="219"/>
        <end position="599"/>
    </location>
</feature>
<dbReference type="InterPro" id="IPR002656">
    <property type="entry name" value="Acyl_transf_3_dom"/>
</dbReference>
<feature type="transmembrane region" description="Helical" evidence="1">
    <location>
        <begin position="559"/>
        <end position="581"/>
    </location>
</feature>
<feature type="transmembrane region" description="Helical" evidence="1">
    <location>
        <begin position="526"/>
        <end position="547"/>
    </location>
</feature>
<dbReference type="WBParaSite" id="SMUV_0000499401-mRNA-1">
    <property type="protein sequence ID" value="SMUV_0000499401-mRNA-1"/>
    <property type="gene ID" value="SMUV_0000499401"/>
</dbReference>
<protein>
    <submittedName>
        <fullName evidence="4">Acyl_transf_3 domain-containing protein</fullName>
    </submittedName>
</protein>
<accession>A0A0N5AKH1</accession>
<dbReference type="InterPro" id="IPR052728">
    <property type="entry name" value="O2_lipid_transport_reg"/>
</dbReference>
<feature type="transmembrane region" description="Helical" evidence="1">
    <location>
        <begin position="593"/>
        <end position="615"/>
    </location>
</feature>
<keyword evidence="3" id="KW-1185">Reference proteome</keyword>
<proteinExistence type="predicted"/>
<keyword evidence="1" id="KW-1133">Transmembrane helix</keyword>
<feature type="transmembrane region" description="Helical" evidence="1">
    <location>
        <begin position="259"/>
        <end position="283"/>
    </location>
</feature>
<dbReference type="Pfam" id="PF01757">
    <property type="entry name" value="Acyl_transf_3"/>
    <property type="match status" value="1"/>
</dbReference>
<dbReference type="PANTHER" id="PTHR11161">
    <property type="entry name" value="O-ACYLTRANSFERASE"/>
    <property type="match status" value="1"/>
</dbReference>
<sequence length="654" mass="76058">MMRTNDSLVSEFFQASKAISLESNCALEIQKIFSQITRYHSLENPQEALLKRYYETFSVGYVDELVGENRWLHNFLECFSLDGLPDHRSFCYGYSTSSSDHRAYGICIPAECLNYQRQLLEAWKMTVSSNSSNEELDYVKCSNSWNEKPWYLTLAPMLQIGVNLIILTIMIMGTCLHKSLKNSSNTLAQIAYAFSLKRNINRLVQFPKDSKTTITCLFGLRFLSVVWTVFGHCFAWIQAYFENVEEYRNYMTEGISNLWITNFTLSVDTFFVISATLTAYSWFRNLNKSIFVVTESDITWKSWKYWLLFYRHRLIRLWPAYIITLTDTTYWLSRMHHYRMWPPSDPAIQCHEQGWQNILFLNSIFSNDCMGWTWYIGTEFIFYLLAPIFLLALKSSASFGLSFSLLVIGISNSLNVCVLIRNNYPAIPLNFRESNVFNGTFFEQLNSYYMKPQYRLSPYIVGLLLGYNLAKAHKLNVQKKPSILFQCLGWIVSLLLASWAFFGIYPTMMDMNLPIMNFVYGATHRTAWAVMVAWIIYACHTGIGGYVNRILSWPPFLPLSSLCYSVYLIHLMIIFATFLFSPFPMIFVSKLPIYLFAVFQLIFSYAAGFLISMFAEFPAMNLERIFLKQHLPVKKVACDKGKVYEVLVKQKIQQ</sequence>
<feature type="transmembrane region" description="Helical" evidence="1">
    <location>
        <begin position="218"/>
        <end position="239"/>
    </location>
</feature>
<feature type="transmembrane region" description="Helical" evidence="1">
    <location>
        <begin position="150"/>
        <end position="172"/>
    </location>
</feature>
<keyword evidence="1" id="KW-0812">Transmembrane</keyword>
<evidence type="ECO:0000259" key="2">
    <source>
        <dbReference type="Pfam" id="PF01757"/>
    </source>
</evidence>
<feature type="transmembrane region" description="Helical" evidence="1">
    <location>
        <begin position="400"/>
        <end position="421"/>
    </location>
</feature>
<evidence type="ECO:0000313" key="3">
    <source>
        <dbReference type="Proteomes" id="UP000046393"/>
    </source>
</evidence>
<dbReference type="Proteomes" id="UP000046393">
    <property type="component" value="Unplaced"/>
</dbReference>
<feature type="transmembrane region" description="Helical" evidence="1">
    <location>
        <begin position="372"/>
        <end position="393"/>
    </location>
</feature>
<keyword evidence="1" id="KW-0472">Membrane</keyword>
<feature type="transmembrane region" description="Helical" evidence="1">
    <location>
        <begin position="454"/>
        <end position="470"/>
    </location>
</feature>
<feature type="transmembrane region" description="Helical" evidence="1">
    <location>
        <begin position="314"/>
        <end position="333"/>
    </location>
</feature>
<reference evidence="4" key="1">
    <citation type="submission" date="2017-02" db="UniProtKB">
        <authorList>
            <consortium name="WormBaseParasite"/>
        </authorList>
    </citation>
    <scope>IDENTIFICATION</scope>
</reference>
<name>A0A0N5AKH1_9BILA</name>
<evidence type="ECO:0000313" key="4">
    <source>
        <dbReference type="WBParaSite" id="SMUV_0000499401-mRNA-1"/>
    </source>
</evidence>
<dbReference type="GO" id="GO:0016747">
    <property type="term" value="F:acyltransferase activity, transferring groups other than amino-acyl groups"/>
    <property type="evidence" value="ECO:0007669"/>
    <property type="project" value="InterPro"/>
</dbReference>
<organism evidence="3 4">
    <name type="scientific">Syphacia muris</name>
    <dbReference type="NCBI Taxonomy" id="451379"/>
    <lineage>
        <taxon>Eukaryota</taxon>
        <taxon>Metazoa</taxon>
        <taxon>Ecdysozoa</taxon>
        <taxon>Nematoda</taxon>
        <taxon>Chromadorea</taxon>
        <taxon>Rhabditida</taxon>
        <taxon>Spirurina</taxon>
        <taxon>Oxyuridomorpha</taxon>
        <taxon>Oxyuroidea</taxon>
        <taxon>Oxyuridae</taxon>
        <taxon>Syphacia</taxon>
    </lineage>
</organism>
<evidence type="ECO:0000256" key="1">
    <source>
        <dbReference type="SAM" id="Phobius"/>
    </source>
</evidence>
<feature type="transmembrane region" description="Helical" evidence="1">
    <location>
        <begin position="482"/>
        <end position="506"/>
    </location>
</feature>
<dbReference type="PANTHER" id="PTHR11161:SF70">
    <property type="entry name" value="ACYLTRANSFERASE 3 DOMAIN-CONTAINING PROTEIN"/>
    <property type="match status" value="1"/>
</dbReference>
<dbReference type="AlphaFoldDB" id="A0A0N5AKH1"/>